<reference evidence="1" key="1">
    <citation type="journal article" date="2014" name="Int. J. Syst. Evol. Microbiol.">
        <title>Complete genome of a new Firmicutes species belonging to the dominant human colonic microbiota ('Ruminococcus bicirculans') reveals two chromosomes and a selective capacity to utilize plant glucans.</title>
        <authorList>
            <consortium name="NISC Comparative Sequencing Program"/>
            <person name="Wegmann U."/>
            <person name="Louis P."/>
            <person name="Goesmann A."/>
            <person name="Henrissat B."/>
            <person name="Duncan S.H."/>
            <person name="Flint H.J."/>
        </authorList>
    </citation>
    <scope>NUCLEOTIDE SEQUENCE</scope>
    <source>
        <strain evidence="1">CECT 8869</strain>
    </source>
</reference>
<evidence type="ECO:0000313" key="1">
    <source>
        <dbReference type="EMBL" id="MDO1514705.1"/>
    </source>
</evidence>
<accession>A0ABT8RVF9</accession>
<keyword evidence="2" id="KW-1185">Reference proteome</keyword>
<dbReference type="Proteomes" id="UP001168579">
    <property type="component" value="Unassembled WGS sequence"/>
</dbReference>
<dbReference type="RefSeq" id="WP_304437334.1">
    <property type="nucleotide sequence ID" value="NZ_JAUKUC010000001.1"/>
</dbReference>
<sequence length="47" mass="6018">MAEWEFKTDGLYFVEFYDYIFRSHFENLEMKRDDMFFLVIFDKYLRA</sequence>
<reference evidence="1" key="2">
    <citation type="submission" date="2023-06" db="EMBL/GenBank/DDBJ databases">
        <authorList>
            <person name="Lucena T."/>
            <person name="Sun Q."/>
        </authorList>
    </citation>
    <scope>NUCLEOTIDE SEQUENCE</scope>
    <source>
        <strain evidence="1">CECT 8869</strain>
    </source>
</reference>
<comment type="caution">
    <text evidence="1">The sequence shown here is derived from an EMBL/GenBank/DDBJ whole genome shotgun (WGS) entry which is preliminary data.</text>
</comment>
<evidence type="ECO:0000313" key="2">
    <source>
        <dbReference type="Proteomes" id="UP001168579"/>
    </source>
</evidence>
<protein>
    <submittedName>
        <fullName evidence="1">Uncharacterized protein</fullName>
    </submittedName>
</protein>
<organism evidence="1 2">
    <name type="scientific">Maribacter confluentis</name>
    <dbReference type="NCBI Taxonomy" id="1656093"/>
    <lineage>
        <taxon>Bacteria</taxon>
        <taxon>Pseudomonadati</taxon>
        <taxon>Bacteroidota</taxon>
        <taxon>Flavobacteriia</taxon>
        <taxon>Flavobacteriales</taxon>
        <taxon>Flavobacteriaceae</taxon>
        <taxon>Maribacter</taxon>
    </lineage>
</organism>
<dbReference type="EMBL" id="JAUKUC010000001">
    <property type="protein sequence ID" value="MDO1514705.1"/>
    <property type="molecule type" value="Genomic_DNA"/>
</dbReference>
<name>A0ABT8RVF9_9FLAO</name>
<proteinExistence type="predicted"/>
<gene>
    <name evidence="1" type="ORF">Q2T41_18785</name>
</gene>